<gene>
    <name evidence="2" type="ORF">NK662_10685</name>
</gene>
<dbReference type="Proteomes" id="UP001156102">
    <property type="component" value="Unassembled WGS sequence"/>
</dbReference>
<dbReference type="EMBL" id="JANCLT010000005">
    <property type="protein sequence ID" value="MCP8969003.1"/>
    <property type="molecule type" value="Genomic_DNA"/>
</dbReference>
<keyword evidence="1" id="KW-0812">Transmembrane</keyword>
<dbReference type="RefSeq" id="WP_254758927.1">
    <property type="nucleotide sequence ID" value="NZ_JANCLT010000005.1"/>
</dbReference>
<feature type="transmembrane region" description="Helical" evidence="1">
    <location>
        <begin position="20"/>
        <end position="37"/>
    </location>
</feature>
<keyword evidence="1" id="KW-1133">Transmembrane helix</keyword>
<sequence length="61" mass="6644">LFKTPKKSALAAKGSEGASLKLMAMAFGGFLFLYFLGSPEGKRFLLENITFTCIWKIPAGQ</sequence>
<evidence type="ECO:0000313" key="2">
    <source>
        <dbReference type="EMBL" id="MCP8969003.1"/>
    </source>
</evidence>
<organism evidence="2 3">
    <name type="scientific">Ectobacillus ponti</name>
    <dbReference type="NCBI Taxonomy" id="2961894"/>
    <lineage>
        <taxon>Bacteria</taxon>
        <taxon>Bacillati</taxon>
        <taxon>Bacillota</taxon>
        <taxon>Bacilli</taxon>
        <taxon>Bacillales</taxon>
        <taxon>Bacillaceae</taxon>
        <taxon>Ectobacillus</taxon>
    </lineage>
</organism>
<accession>A0AA41X8B9</accession>
<reference evidence="2" key="1">
    <citation type="submission" date="2022-07" db="EMBL/GenBank/DDBJ databases">
        <authorList>
            <person name="Li W.-J."/>
            <person name="Deng Q.-Q."/>
        </authorList>
    </citation>
    <scope>NUCLEOTIDE SEQUENCE</scope>
    <source>
        <strain evidence="2">SYSU M60031</strain>
    </source>
</reference>
<protein>
    <submittedName>
        <fullName evidence="2">Uncharacterized protein</fullName>
    </submittedName>
</protein>
<name>A0AA41X8B9_9BACI</name>
<evidence type="ECO:0000256" key="1">
    <source>
        <dbReference type="SAM" id="Phobius"/>
    </source>
</evidence>
<comment type="caution">
    <text evidence="2">The sequence shown here is derived from an EMBL/GenBank/DDBJ whole genome shotgun (WGS) entry which is preliminary data.</text>
</comment>
<evidence type="ECO:0000313" key="3">
    <source>
        <dbReference type="Proteomes" id="UP001156102"/>
    </source>
</evidence>
<proteinExistence type="predicted"/>
<feature type="non-terminal residue" evidence="2">
    <location>
        <position position="1"/>
    </location>
</feature>
<keyword evidence="3" id="KW-1185">Reference proteome</keyword>
<keyword evidence="1" id="KW-0472">Membrane</keyword>
<dbReference type="AlphaFoldDB" id="A0AA41X8B9"/>